<sequence>MPNSNSNLHVPSHSRSHDYPTRLEEIFPVATHCFHAAINSLTTLHPLQVGCSAISPAPPPPLQGTFAVSQPHRVSYTYLPAYEPVQHKHSATLLHAGSASFTSRISLFFSFVGPLWLSGYSARRARPQPPSSPDFRKWESCLTMPLLFRIPPRRTGFNRRPDHSRVLVSGKPATDRRVFSGKYRFSAFRRRSVLTSFHPHRLPRPAQISHLSTQLYCVGNILELIYPHLSDVYTIVYTGRGSEQYPHLSDVYTIVYTGRGSEQYPHLSDVYTIVYTGRGSEQYPHLSDVYTIVYTGRGSELYPHLSDVYTIVYTGRGSEQYPHLSDVYTIVTLDVELYPHLSDVYTIVYTGRGSEQYPHLSDVYTIVYTGRGSEQYPHLSNVYTIVYTGRGSEQYPHLSDVYTIVYTGRGSEQYPHLSDVYTIVYTGRGGEQYPHLSDVYTIVYTGRDVYTIVYTGRGSEQYPHLSDVYTIVYTGRGSEQYPHLSDVYTIVYTGRGSEQYPHLSDVYTIVYTGRGSEQYPHLSDVYTIVYTGRGSEQYPHLSDVYTIVYTGRGGEQYPHLSDVYTIVYTGRGSEQYPHLSNVYTIVYTGRGIRRNSVPIPFVWPYSFSDWLRTPCEQCDWPLSAVGGSLSAGLANDAAAECKGEVNGRSPRKPADQRHRPARSPHAKIRERGCSRIFAGFAYVEGEYSNYYVTAAPYKSLTNTGLLYTNNMSERVNGSSSEPSGLSAGNERAWEAGDPRENPPTSGIIRTIPTCESPVARPGIETGSPRCEASTLTAQSPRPPETIKHGLNLLL</sequence>
<proteinExistence type="predicted"/>
<comment type="caution">
    <text evidence="2">The sequence shown here is derived from an EMBL/GenBank/DDBJ whole genome shotgun (WGS) entry which is preliminary data.</text>
</comment>
<feature type="compositionally biased region" description="Basic and acidic residues" evidence="1">
    <location>
        <begin position="731"/>
        <end position="740"/>
    </location>
</feature>
<protein>
    <submittedName>
        <fullName evidence="2">Uncharacterized protein</fullName>
    </submittedName>
</protein>
<evidence type="ECO:0000313" key="2">
    <source>
        <dbReference type="EMBL" id="KAJ8866291.1"/>
    </source>
</evidence>
<dbReference type="Proteomes" id="UP001159363">
    <property type="component" value="Chromosome 15"/>
</dbReference>
<dbReference type="EMBL" id="JARBHB010000016">
    <property type="protein sequence ID" value="KAJ8866291.1"/>
    <property type="molecule type" value="Genomic_DNA"/>
</dbReference>
<organism evidence="2 3">
    <name type="scientific">Dryococelus australis</name>
    <dbReference type="NCBI Taxonomy" id="614101"/>
    <lineage>
        <taxon>Eukaryota</taxon>
        <taxon>Metazoa</taxon>
        <taxon>Ecdysozoa</taxon>
        <taxon>Arthropoda</taxon>
        <taxon>Hexapoda</taxon>
        <taxon>Insecta</taxon>
        <taxon>Pterygota</taxon>
        <taxon>Neoptera</taxon>
        <taxon>Polyneoptera</taxon>
        <taxon>Phasmatodea</taxon>
        <taxon>Verophasmatodea</taxon>
        <taxon>Anareolatae</taxon>
        <taxon>Phasmatidae</taxon>
        <taxon>Eurycanthinae</taxon>
        <taxon>Dryococelus</taxon>
    </lineage>
</organism>
<feature type="region of interest" description="Disordered" evidence="1">
    <location>
        <begin position="642"/>
        <end position="667"/>
    </location>
</feature>
<gene>
    <name evidence="2" type="ORF">PR048_032134</name>
</gene>
<reference evidence="2 3" key="1">
    <citation type="submission" date="2023-02" db="EMBL/GenBank/DDBJ databases">
        <title>LHISI_Scaffold_Assembly.</title>
        <authorList>
            <person name="Stuart O.P."/>
            <person name="Cleave R."/>
            <person name="Magrath M.J.L."/>
            <person name="Mikheyev A.S."/>
        </authorList>
    </citation>
    <scope>NUCLEOTIDE SEQUENCE [LARGE SCALE GENOMIC DNA]</scope>
    <source>
        <strain evidence="2">Daus_M_001</strain>
        <tissue evidence="2">Leg muscle</tissue>
    </source>
</reference>
<accession>A0ABQ9G460</accession>
<name>A0ABQ9G460_9NEOP</name>
<evidence type="ECO:0000313" key="3">
    <source>
        <dbReference type="Proteomes" id="UP001159363"/>
    </source>
</evidence>
<evidence type="ECO:0000256" key="1">
    <source>
        <dbReference type="SAM" id="MobiDB-lite"/>
    </source>
</evidence>
<feature type="compositionally biased region" description="Polar residues" evidence="1">
    <location>
        <begin position="713"/>
        <end position="723"/>
    </location>
</feature>
<keyword evidence="3" id="KW-1185">Reference proteome</keyword>
<feature type="region of interest" description="Disordered" evidence="1">
    <location>
        <begin position="713"/>
        <end position="794"/>
    </location>
</feature>